<evidence type="ECO:0000313" key="3">
    <source>
        <dbReference type="EMBL" id="QVI19776.1"/>
    </source>
</evidence>
<name>A0ABX8CII0_9NOCA</name>
<keyword evidence="4" id="KW-1185">Reference proteome</keyword>
<evidence type="ECO:0008006" key="5">
    <source>
        <dbReference type="Google" id="ProtNLM"/>
    </source>
</evidence>
<feature type="signal peptide" evidence="2">
    <location>
        <begin position="1"/>
        <end position="25"/>
    </location>
</feature>
<evidence type="ECO:0000313" key="4">
    <source>
        <dbReference type="Proteomes" id="UP000683310"/>
    </source>
</evidence>
<evidence type="ECO:0000256" key="2">
    <source>
        <dbReference type="SAM" id="SignalP"/>
    </source>
</evidence>
<reference evidence="3 4" key="1">
    <citation type="submission" date="2021-04" db="EMBL/GenBank/DDBJ databases">
        <title>Nocardia tengchongensis.</title>
        <authorList>
            <person name="Zhuang k."/>
            <person name="Ran Y."/>
            <person name="Li W."/>
        </authorList>
    </citation>
    <scope>NUCLEOTIDE SEQUENCE [LARGE SCALE GENOMIC DNA]</scope>
    <source>
        <strain evidence="3 4">CFH S0057</strain>
    </source>
</reference>
<gene>
    <name evidence="3" type="ORF">KHQ06_26030</name>
</gene>
<dbReference type="EMBL" id="CP074371">
    <property type="protein sequence ID" value="QVI19776.1"/>
    <property type="molecule type" value="Genomic_DNA"/>
</dbReference>
<feature type="chain" id="PRO_5045934202" description="Secreted protein" evidence="2">
    <location>
        <begin position="26"/>
        <end position="162"/>
    </location>
</feature>
<evidence type="ECO:0000256" key="1">
    <source>
        <dbReference type="SAM" id="MobiDB-lite"/>
    </source>
</evidence>
<keyword evidence="2" id="KW-0732">Signal</keyword>
<proteinExistence type="predicted"/>
<dbReference type="RefSeq" id="WP_213555807.1">
    <property type="nucleotide sequence ID" value="NZ_JBHXAJ010000016.1"/>
</dbReference>
<organism evidence="3 4">
    <name type="scientific">Nocardia tengchongensis</name>
    <dbReference type="NCBI Taxonomy" id="2055889"/>
    <lineage>
        <taxon>Bacteria</taxon>
        <taxon>Bacillati</taxon>
        <taxon>Actinomycetota</taxon>
        <taxon>Actinomycetes</taxon>
        <taxon>Mycobacteriales</taxon>
        <taxon>Nocardiaceae</taxon>
        <taxon>Nocardia</taxon>
    </lineage>
</organism>
<feature type="region of interest" description="Disordered" evidence="1">
    <location>
        <begin position="137"/>
        <end position="162"/>
    </location>
</feature>
<sequence>MAGQVVRRISWVATTVALAATAVTAAAPTGSTAISGFQSIWVGTDTGAAADHIYAGVRYIVHADAIGGTTRVNFYDNDACLGSTLGTNNPYSPAFEGNYAQVYWVPTTTGAHLVTTKQNGWEPATVTFQVEATPAGTTPVAQPKLDACGGGGSLPSSGSSGL</sequence>
<accession>A0ABX8CII0</accession>
<protein>
    <recommendedName>
        <fullName evidence="5">Secreted protein</fullName>
    </recommendedName>
</protein>
<dbReference type="Proteomes" id="UP000683310">
    <property type="component" value="Chromosome"/>
</dbReference>